<protein>
    <submittedName>
        <fullName evidence="3">Uncharacterized protein</fullName>
    </submittedName>
</protein>
<evidence type="ECO:0000313" key="3">
    <source>
        <dbReference type="EMBL" id="MPL72816.1"/>
    </source>
</evidence>
<evidence type="ECO:0000259" key="1">
    <source>
        <dbReference type="Pfam" id="PF22515"/>
    </source>
</evidence>
<name>A0A644U0Q3_9ZZZZ</name>
<dbReference type="Pfam" id="PF22515">
    <property type="entry name" value="DUF6996"/>
    <property type="match status" value="1"/>
</dbReference>
<dbReference type="InterPro" id="IPR054265">
    <property type="entry name" value="DUF6996"/>
</dbReference>
<dbReference type="Pfam" id="PF22518">
    <property type="entry name" value="DUF6997"/>
    <property type="match status" value="1"/>
</dbReference>
<accession>A0A644U0Q3</accession>
<proteinExistence type="predicted"/>
<evidence type="ECO:0000259" key="2">
    <source>
        <dbReference type="Pfam" id="PF22518"/>
    </source>
</evidence>
<organism evidence="3">
    <name type="scientific">bioreactor metagenome</name>
    <dbReference type="NCBI Taxonomy" id="1076179"/>
    <lineage>
        <taxon>unclassified sequences</taxon>
        <taxon>metagenomes</taxon>
        <taxon>ecological metagenomes</taxon>
    </lineage>
</organism>
<dbReference type="EMBL" id="VSSQ01000068">
    <property type="protein sequence ID" value="MPL72816.1"/>
    <property type="molecule type" value="Genomic_DNA"/>
</dbReference>
<comment type="caution">
    <text evidence="3">The sequence shown here is derived from an EMBL/GenBank/DDBJ whole genome shotgun (WGS) entry which is preliminary data.</text>
</comment>
<feature type="domain" description="DUF6997" evidence="2">
    <location>
        <begin position="84"/>
        <end position="251"/>
    </location>
</feature>
<reference evidence="3" key="1">
    <citation type="submission" date="2019-08" db="EMBL/GenBank/DDBJ databases">
        <authorList>
            <person name="Kucharzyk K."/>
            <person name="Murdoch R.W."/>
            <person name="Higgins S."/>
            <person name="Loffler F."/>
        </authorList>
    </citation>
    <scope>NUCLEOTIDE SEQUENCE</scope>
</reference>
<sequence>MAKHNDSWNKIIEDYKILNHDFNNSHFVLSAEQIKISCQNFKKTAEKEVRILCKQDSREDRPQIFIDNNLFLLPIKNGSYCIVKGEGYVDIEEITSEVLTYDSKLDFRLVTSEVGNSEMQHLDFAYASSLIRTFMNDSSLLLTIRGRKYTPEFSFKVGNASIKVNSVQTEVDAGYEGRDKIVLIEAKNSKTTNTIIRQLFYPYKQWKNYTDKEVFLLFFEKQGNHYNIWQYGFTDENDYNSIKLIKSAKYQIIGQNSI</sequence>
<dbReference type="AlphaFoldDB" id="A0A644U0Q3"/>
<dbReference type="InterPro" id="IPR054266">
    <property type="entry name" value="DUF6997"/>
</dbReference>
<gene>
    <name evidence="3" type="ORF">SDC9_18607</name>
</gene>
<feature type="domain" description="DUF6996" evidence="1">
    <location>
        <begin position="6"/>
        <end position="82"/>
    </location>
</feature>